<keyword evidence="4" id="KW-1133">Transmembrane helix</keyword>
<keyword evidence="2" id="KW-0812">Transmembrane</keyword>
<evidence type="ECO:0000256" key="4">
    <source>
        <dbReference type="ARBA" id="ARBA00022989"/>
    </source>
</evidence>
<dbReference type="Proteomes" id="UP000007305">
    <property type="component" value="Chromosome 2"/>
</dbReference>
<proteinExistence type="predicted"/>
<reference evidence="7" key="2">
    <citation type="submission" date="2019-07" db="EMBL/GenBank/DDBJ databases">
        <authorList>
            <person name="Seetharam A."/>
            <person name="Woodhouse M."/>
            <person name="Cannon E."/>
        </authorList>
    </citation>
    <scope>NUCLEOTIDE SEQUENCE [LARGE SCALE GENOMIC DNA]</scope>
    <source>
        <strain evidence="7">cv. B73</strain>
    </source>
</reference>
<dbReference type="GO" id="GO:0012505">
    <property type="term" value="C:endomembrane system"/>
    <property type="evidence" value="ECO:0007669"/>
    <property type="project" value="UniProtKB-SubCell"/>
</dbReference>
<dbReference type="PANTHER" id="PTHR46084">
    <property type="entry name" value="PROTEIN MALE DISCOVERER 2"/>
    <property type="match status" value="1"/>
</dbReference>
<protein>
    <submittedName>
        <fullName evidence="7">Uncharacterized protein</fullName>
    </submittedName>
</protein>
<reference evidence="8" key="1">
    <citation type="submission" date="2015-12" db="EMBL/GenBank/DDBJ databases">
        <title>Update maize B73 reference genome by single molecule sequencing technologies.</title>
        <authorList>
            <consortium name="Maize Genome Sequencing Project"/>
            <person name="Ware D."/>
        </authorList>
    </citation>
    <scope>NUCLEOTIDE SEQUENCE [LARGE SCALE GENOMIC DNA]</scope>
    <source>
        <strain evidence="8">cv. B73</strain>
    </source>
</reference>
<sequence length="159" mass="18032">MYCRVKKVGTVRRPWATGLSGQLQRAFVTACEDFSNIVGSTPSCMHAVQGNKFISKQWFSNTRYVREADHRLDWAARLRISMGVAYCLEHMHQLNHLLCQGTLTPALYTSLMASLQRHRCHGSSVWHAIAGETNRKSCLLRRRRRRRGFTGALGVSLLG</sequence>
<name>A0A804MUB0_MAIZE</name>
<dbReference type="AlphaFoldDB" id="A0A804MUB0"/>
<reference evidence="7" key="3">
    <citation type="submission" date="2021-05" db="UniProtKB">
        <authorList>
            <consortium name="EnsemblPlants"/>
        </authorList>
    </citation>
    <scope>IDENTIFICATION</scope>
    <source>
        <strain evidence="7">cv. B73</strain>
    </source>
</reference>
<evidence type="ECO:0000256" key="5">
    <source>
        <dbReference type="ARBA" id="ARBA00023136"/>
    </source>
</evidence>
<keyword evidence="8" id="KW-1185">Reference proteome</keyword>
<evidence type="ECO:0000313" key="8">
    <source>
        <dbReference type="Proteomes" id="UP000007305"/>
    </source>
</evidence>
<dbReference type="InParanoid" id="A0A804MUB0"/>
<accession>A0A804MUB0</accession>
<evidence type="ECO:0000256" key="6">
    <source>
        <dbReference type="ARBA" id="ARBA00037847"/>
    </source>
</evidence>
<keyword evidence="5" id="KW-0472">Membrane</keyword>
<comment type="subcellular location">
    <subcellularLocation>
        <location evidence="6">Endomembrane system</location>
        <topology evidence="6">Single-pass membrane protein</topology>
    </subcellularLocation>
    <subcellularLocation>
        <location evidence="1">Membrane</location>
        <topology evidence="1">Single-pass type I membrane protein</topology>
    </subcellularLocation>
</comment>
<evidence type="ECO:0000256" key="1">
    <source>
        <dbReference type="ARBA" id="ARBA00004479"/>
    </source>
</evidence>
<dbReference type="EnsemblPlants" id="Zm00001eb111940_T001">
    <property type="protein sequence ID" value="Zm00001eb111940_P001"/>
    <property type="gene ID" value="Zm00001eb111940"/>
</dbReference>
<dbReference type="Gramene" id="Zm00001eb111940_T001">
    <property type="protein sequence ID" value="Zm00001eb111940_P001"/>
    <property type="gene ID" value="Zm00001eb111940"/>
</dbReference>
<keyword evidence="3" id="KW-0732">Signal</keyword>
<evidence type="ECO:0000256" key="3">
    <source>
        <dbReference type="ARBA" id="ARBA00022729"/>
    </source>
</evidence>
<dbReference type="PANTHER" id="PTHR46084:SF14">
    <property type="entry name" value="PROTEIN KINASE DOMAIN-CONTAINING PROTEIN"/>
    <property type="match status" value="1"/>
</dbReference>
<evidence type="ECO:0000313" key="7">
    <source>
        <dbReference type="EnsemblPlants" id="Zm00001eb111940_P001"/>
    </source>
</evidence>
<organism evidence="7 8">
    <name type="scientific">Zea mays</name>
    <name type="common">Maize</name>
    <dbReference type="NCBI Taxonomy" id="4577"/>
    <lineage>
        <taxon>Eukaryota</taxon>
        <taxon>Viridiplantae</taxon>
        <taxon>Streptophyta</taxon>
        <taxon>Embryophyta</taxon>
        <taxon>Tracheophyta</taxon>
        <taxon>Spermatophyta</taxon>
        <taxon>Magnoliopsida</taxon>
        <taxon>Liliopsida</taxon>
        <taxon>Poales</taxon>
        <taxon>Poaceae</taxon>
        <taxon>PACMAD clade</taxon>
        <taxon>Panicoideae</taxon>
        <taxon>Andropogonodae</taxon>
        <taxon>Andropogoneae</taxon>
        <taxon>Tripsacinae</taxon>
        <taxon>Zea</taxon>
    </lineage>
</organism>
<evidence type="ECO:0000256" key="2">
    <source>
        <dbReference type="ARBA" id="ARBA00022692"/>
    </source>
</evidence>
<dbReference type="GO" id="GO:0016020">
    <property type="term" value="C:membrane"/>
    <property type="evidence" value="ECO:0007669"/>
    <property type="project" value="UniProtKB-SubCell"/>
</dbReference>